<name>A0A6J4VLX8_9BACT</name>
<accession>A0A6J4VLX8</accession>
<evidence type="ECO:0000313" key="1">
    <source>
        <dbReference type="EMBL" id="CAA9581972.1"/>
    </source>
</evidence>
<organism evidence="1">
    <name type="scientific">uncultured Thermomicrobiales bacterium</name>
    <dbReference type="NCBI Taxonomy" id="1645740"/>
    <lineage>
        <taxon>Bacteria</taxon>
        <taxon>Pseudomonadati</taxon>
        <taxon>Thermomicrobiota</taxon>
        <taxon>Thermomicrobia</taxon>
        <taxon>Thermomicrobiales</taxon>
        <taxon>environmental samples</taxon>
    </lineage>
</organism>
<reference evidence="1" key="1">
    <citation type="submission" date="2020-02" db="EMBL/GenBank/DDBJ databases">
        <authorList>
            <person name="Meier V. D."/>
        </authorList>
    </citation>
    <scope>NUCLEOTIDE SEQUENCE</scope>
    <source>
        <strain evidence="1">AVDCRST_MAG87</strain>
    </source>
</reference>
<gene>
    <name evidence="1" type="ORF">AVDCRST_MAG87-3478</name>
</gene>
<dbReference type="AlphaFoldDB" id="A0A6J4VLX8"/>
<dbReference type="EMBL" id="CADCWJ010000763">
    <property type="protein sequence ID" value="CAA9581972.1"/>
    <property type="molecule type" value="Genomic_DNA"/>
</dbReference>
<proteinExistence type="predicted"/>
<sequence length="149" mass="15565">MTGDVLVAVVDREQLGAILPAVHQHALGHVARVIDAGRGDIIGQLRRAGVPVEQAPAAIAGAPLAIMIAAAARCPAAARLLLDSGLDRLWIVRTTGAWVTADDTVLRIAPRRETGVDRQTQRPHIPVPGIHDRAVTVASPAADAGETRP</sequence>
<protein>
    <submittedName>
        <fullName evidence="1">Uncharacterized protein</fullName>
    </submittedName>
</protein>